<feature type="transmembrane region" description="Helical" evidence="6">
    <location>
        <begin position="103"/>
        <end position="125"/>
    </location>
</feature>
<dbReference type="PANTHER" id="PTHR45649">
    <property type="entry name" value="AMINO-ACID PERMEASE BAT1"/>
    <property type="match status" value="1"/>
</dbReference>
<dbReference type="InterPro" id="IPR002293">
    <property type="entry name" value="AA/rel_permease1"/>
</dbReference>
<organism evidence="7 8">
    <name type="scientific">Symbiochloris irregularis</name>
    <dbReference type="NCBI Taxonomy" id="706552"/>
    <lineage>
        <taxon>Eukaryota</taxon>
        <taxon>Viridiplantae</taxon>
        <taxon>Chlorophyta</taxon>
        <taxon>core chlorophytes</taxon>
        <taxon>Trebouxiophyceae</taxon>
        <taxon>Trebouxiales</taxon>
        <taxon>Trebouxiaceae</taxon>
        <taxon>Symbiochloris</taxon>
    </lineage>
</organism>
<dbReference type="PIRSF" id="PIRSF006060">
    <property type="entry name" value="AA_transporter"/>
    <property type="match status" value="1"/>
</dbReference>
<comment type="subcellular location">
    <subcellularLocation>
        <location evidence="1">Membrane</location>
        <topology evidence="1">Multi-pass membrane protein</topology>
    </subcellularLocation>
</comment>
<dbReference type="GO" id="GO:0006865">
    <property type="term" value="P:amino acid transport"/>
    <property type="evidence" value="ECO:0007669"/>
    <property type="project" value="InterPro"/>
</dbReference>
<feature type="transmembrane region" description="Helical" evidence="6">
    <location>
        <begin position="174"/>
        <end position="195"/>
    </location>
</feature>
<feature type="transmembrane region" description="Helical" evidence="6">
    <location>
        <begin position="59"/>
        <end position="83"/>
    </location>
</feature>
<evidence type="ECO:0000313" key="7">
    <source>
        <dbReference type="EMBL" id="KAK9797842.1"/>
    </source>
</evidence>
<gene>
    <name evidence="7" type="ORF">WJX73_009227</name>
</gene>
<dbReference type="InterPro" id="IPR004840">
    <property type="entry name" value="Amino_acid_permease_CS"/>
</dbReference>
<comment type="caution">
    <text evidence="7">The sequence shown here is derived from an EMBL/GenBank/DDBJ whole genome shotgun (WGS) entry which is preliminary data.</text>
</comment>
<name>A0AAW1NX36_9CHLO</name>
<accession>A0AAW1NX36</accession>
<evidence type="ECO:0000256" key="4">
    <source>
        <dbReference type="ARBA" id="ARBA00022989"/>
    </source>
</evidence>
<dbReference type="Proteomes" id="UP001465755">
    <property type="component" value="Unassembled WGS sequence"/>
</dbReference>
<keyword evidence="5 6" id="KW-0472">Membrane</keyword>
<sequence length="363" mass="39139">MTDVTLEWGLRRLGLSQEFKREFSVQACFGLSFVIMSPFVGLSSSLGYAWFVGGPGPAVWGWILVSGMTFATGLSLAEILSGLPVSGGPFFWTALLGGRHSAVLSWITGWCNLIGLTALTASSALATMYNVAAAVQITTGVILNAWQQLLILQGILMLSGIVNSSSPILLTRCMFWGTFINVAGVIFVVLLLPTVGPWRQSPKFVYGTFFDRSVLPFNVPSNAYLWSQGLCLSLFTMAGFDSCSHLSEEMKGANSAAPRAMIWSIIASSTIGGVFLVAVLFCIQDSDALFYSSATNGYALGQMFFDVFHARFGSGMWSVPVLVICTVAGIMTTIACITCASRMMFSFARSKALPFSRFFSHMS</sequence>
<dbReference type="GO" id="GO:0022857">
    <property type="term" value="F:transmembrane transporter activity"/>
    <property type="evidence" value="ECO:0007669"/>
    <property type="project" value="InterPro"/>
</dbReference>
<dbReference type="PROSITE" id="PS00218">
    <property type="entry name" value="AMINO_ACID_PERMEASE_1"/>
    <property type="match status" value="1"/>
</dbReference>
<feature type="transmembrane region" description="Helical" evidence="6">
    <location>
        <begin position="27"/>
        <end position="53"/>
    </location>
</feature>
<dbReference type="Gene3D" id="1.20.1740.10">
    <property type="entry name" value="Amino acid/polyamine transporter I"/>
    <property type="match status" value="1"/>
</dbReference>
<proteinExistence type="predicted"/>
<keyword evidence="3 6" id="KW-0812">Transmembrane</keyword>
<keyword evidence="4 6" id="KW-1133">Transmembrane helix</keyword>
<evidence type="ECO:0008006" key="9">
    <source>
        <dbReference type="Google" id="ProtNLM"/>
    </source>
</evidence>
<dbReference type="EMBL" id="JALJOQ010000103">
    <property type="protein sequence ID" value="KAK9797842.1"/>
    <property type="molecule type" value="Genomic_DNA"/>
</dbReference>
<evidence type="ECO:0000313" key="8">
    <source>
        <dbReference type="Proteomes" id="UP001465755"/>
    </source>
</evidence>
<evidence type="ECO:0000256" key="6">
    <source>
        <dbReference type="SAM" id="Phobius"/>
    </source>
</evidence>
<protein>
    <recommendedName>
        <fullName evidence="9">Amino acid transporter</fullName>
    </recommendedName>
</protein>
<dbReference type="Pfam" id="PF13520">
    <property type="entry name" value="AA_permease_2"/>
    <property type="match status" value="1"/>
</dbReference>
<dbReference type="GO" id="GO:0016020">
    <property type="term" value="C:membrane"/>
    <property type="evidence" value="ECO:0007669"/>
    <property type="project" value="UniProtKB-SubCell"/>
</dbReference>
<evidence type="ECO:0000256" key="2">
    <source>
        <dbReference type="ARBA" id="ARBA00022448"/>
    </source>
</evidence>
<reference evidence="7 8" key="1">
    <citation type="journal article" date="2024" name="Nat. Commun.">
        <title>Phylogenomics reveals the evolutionary origins of lichenization in chlorophyte algae.</title>
        <authorList>
            <person name="Puginier C."/>
            <person name="Libourel C."/>
            <person name="Otte J."/>
            <person name="Skaloud P."/>
            <person name="Haon M."/>
            <person name="Grisel S."/>
            <person name="Petersen M."/>
            <person name="Berrin J.G."/>
            <person name="Delaux P.M."/>
            <person name="Dal Grande F."/>
            <person name="Keller J."/>
        </authorList>
    </citation>
    <scope>NUCLEOTIDE SEQUENCE [LARGE SCALE GENOMIC DNA]</scope>
    <source>
        <strain evidence="7 8">SAG 2036</strain>
    </source>
</reference>
<feature type="transmembrane region" description="Helical" evidence="6">
    <location>
        <begin position="145"/>
        <end position="162"/>
    </location>
</feature>
<keyword evidence="8" id="KW-1185">Reference proteome</keyword>
<dbReference type="AlphaFoldDB" id="A0AAW1NX36"/>
<evidence type="ECO:0000256" key="3">
    <source>
        <dbReference type="ARBA" id="ARBA00022692"/>
    </source>
</evidence>
<keyword evidence="2" id="KW-0813">Transport</keyword>
<feature type="transmembrane region" description="Helical" evidence="6">
    <location>
        <begin position="317"/>
        <end position="340"/>
    </location>
</feature>
<evidence type="ECO:0000256" key="1">
    <source>
        <dbReference type="ARBA" id="ARBA00004141"/>
    </source>
</evidence>
<feature type="transmembrane region" description="Helical" evidence="6">
    <location>
        <begin position="260"/>
        <end position="281"/>
    </location>
</feature>
<dbReference type="PANTHER" id="PTHR45649:SF26">
    <property type="entry name" value="OS04G0435100 PROTEIN"/>
    <property type="match status" value="1"/>
</dbReference>
<evidence type="ECO:0000256" key="5">
    <source>
        <dbReference type="ARBA" id="ARBA00023136"/>
    </source>
</evidence>